<dbReference type="PANTHER" id="PTHR33434:SF2">
    <property type="entry name" value="FATTY ACID-BINDING PROTEIN TM_1468"/>
    <property type="match status" value="1"/>
</dbReference>
<dbReference type="InterPro" id="IPR050270">
    <property type="entry name" value="DegV_domain_contain"/>
</dbReference>
<keyword evidence="3" id="KW-1185">Reference proteome</keyword>
<evidence type="ECO:0000256" key="1">
    <source>
        <dbReference type="ARBA" id="ARBA00023121"/>
    </source>
</evidence>
<gene>
    <name evidence="2" type="ORF">ACFP81_02340</name>
</gene>
<comment type="caution">
    <text evidence="2">The sequence shown here is derived from an EMBL/GenBank/DDBJ whole genome shotgun (WGS) entry which is preliminary data.</text>
</comment>
<sequence length="148" mass="16187">MARSALSDTYGEFTVPTLEYLRRGGRITRVQEVVGNLLGVRPVIAFQSGKLEVLRRMRQGQTLNSMIAALERRFESDPVDVAVGLAGRDPVRLAELRAAVDASQLNVREKRFQPIGCVIGAHTRPGMMAVTATRCRPLPKQSAGSETP</sequence>
<accession>A0ABW1YBW8</accession>
<name>A0ABW1YBW8_9DEIO</name>
<keyword evidence="1" id="KW-0446">Lipid-binding</keyword>
<dbReference type="PANTHER" id="PTHR33434">
    <property type="entry name" value="DEGV DOMAIN-CONTAINING PROTEIN DR_1986-RELATED"/>
    <property type="match status" value="1"/>
</dbReference>
<protein>
    <submittedName>
        <fullName evidence="2">DegV family protein</fullName>
    </submittedName>
</protein>
<evidence type="ECO:0000313" key="2">
    <source>
        <dbReference type="EMBL" id="MFC6590980.1"/>
    </source>
</evidence>
<dbReference type="InterPro" id="IPR003797">
    <property type="entry name" value="DegV"/>
</dbReference>
<dbReference type="SUPFAM" id="SSF82549">
    <property type="entry name" value="DAK1/DegV-like"/>
    <property type="match status" value="1"/>
</dbReference>
<proteinExistence type="predicted"/>
<dbReference type="InterPro" id="IPR043168">
    <property type="entry name" value="DegV_C"/>
</dbReference>
<organism evidence="2 3">
    <name type="scientific">Deinococcus lacus</name>
    <dbReference type="NCBI Taxonomy" id="392561"/>
    <lineage>
        <taxon>Bacteria</taxon>
        <taxon>Thermotogati</taxon>
        <taxon>Deinococcota</taxon>
        <taxon>Deinococci</taxon>
        <taxon>Deinococcales</taxon>
        <taxon>Deinococcaceae</taxon>
        <taxon>Deinococcus</taxon>
    </lineage>
</organism>
<dbReference type="PROSITE" id="PS51482">
    <property type="entry name" value="DEGV"/>
    <property type="match status" value="1"/>
</dbReference>
<evidence type="ECO:0000313" key="3">
    <source>
        <dbReference type="Proteomes" id="UP001596297"/>
    </source>
</evidence>
<dbReference type="Gene3D" id="3.30.1180.10">
    <property type="match status" value="1"/>
</dbReference>
<dbReference type="Pfam" id="PF02645">
    <property type="entry name" value="DegV"/>
    <property type="match status" value="1"/>
</dbReference>
<dbReference type="EMBL" id="JBHSWD010000001">
    <property type="protein sequence ID" value="MFC6590980.1"/>
    <property type="molecule type" value="Genomic_DNA"/>
</dbReference>
<dbReference type="Proteomes" id="UP001596297">
    <property type="component" value="Unassembled WGS sequence"/>
</dbReference>
<dbReference type="RefSeq" id="WP_380081988.1">
    <property type="nucleotide sequence ID" value="NZ_JBHSWD010000001.1"/>
</dbReference>
<reference evidence="3" key="1">
    <citation type="journal article" date="2019" name="Int. J. Syst. Evol. Microbiol.">
        <title>The Global Catalogue of Microorganisms (GCM) 10K type strain sequencing project: providing services to taxonomists for standard genome sequencing and annotation.</title>
        <authorList>
            <consortium name="The Broad Institute Genomics Platform"/>
            <consortium name="The Broad Institute Genome Sequencing Center for Infectious Disease"/>
            <person name="Wu L."/>
            <person name="Ma J."/>
        </authorList>
    </citation>
    <scope>NUCLEOTIDE SEQUENCE [LARGE SCALE GENOMIC DNA]</scope>
    <source>
        <strain evidence="3">CGMCC 1.15772</strain>
    </source>
</reference>